<organism evidence="1 2">
    <name type="scientific">Tanacetum coccineum</name>
    <dbReference type="NCBI Taxonomy" id="301880"/>
    <lineage>
        <taxon>Eukaryota</taxon>
        <taxon>Viridiplantae</taxon>
        <taxon>Streptophyta</taxon>
        <taxon>Embryophyta</taxon>
        <taxon>Tracheophyta</taxon>
        <taxon>Spermatophyta</taxon>
        <taxon>Magnoliopsida</taxon>
        <taxon>eudicotyledons</taxon>
        <taxon>Gunneridae</taxon>
        <taxon>Pentapetalae</taxon>
        <taxon>asterids</taxon>
        <taxon>campanulids</taxon>
        <taxon>Asterales</taxon>
        <taxon>Asteraceae</taxon>
        <taxon>Asteroideae</taxon>
        <taxon>Anthemideae</taxon>
        <taxon>Anthemidinae</taxon>
        <taxon>Tanacetum</taxon>
    </lineage>
</organism>
<comment type="caution">
    <text evidence="1">The sequence shown here is derived from an EMBL/GenBank/DDBJ whole genome shotgun (WGS) entry which is preliminary data.</text>
</comment>
<name>A0ABQ4ZUQ1_9ASTR</name>
<keyword evidence="2" id="KW-1185">Reference proteome</keyword>
<accession>A0ABQ4ZUQ1</accession>
<protein>
    <submittedName>
        <fullName evidence="1">Uncharacterized protein</fullName>
    </submittedName>
</protein>
<proteinExistence type="predicted"/>
<reference evidence="1" key="1">
    <citation type="journal article" date="2022" name="Int. J. Mol. Sci.">
        <title>Draft Genome of Tanacetum Coccineum: Genomic Comparison of Closely Related Tanacetum-Family Plants.</title>
        <authorList>
            <person name="Yamashiro T."/>
            <person name="Shiraishi A."/>
            <person name="Nakayama K."/>
            <person name="Satake H."/>
        </authorList>
    </citation>
    <scope>NUCLEOTIDE SEQUENCE</scope>
</reference>
<dbReference type="Proteomes" id="UP001151760">
    <property type="component" value="Unassembled WGS sequence"/>
</dbReference>
<evidence type="ECO:0000313" key="1">
    <source>
        <dbReference type="EMBL" id="GJS93988.1"/>
    </source>
</evidence>
<dbReference type="EMBL" id="BQNB010011698">
    <property type="protein sequence ID" value="GJS93988.1"/>
    <property type="molecule type" value="Genomic_DNA"/>
</dbReference>
<gene>
    <name evidence="1" type="ORF">Tco_0800956</name>
</gene>
<evidence type="ECO:0000313" key="2">
    <source>
        <dbReference type="Proteomes" id="UP001151760"/>
    </source>
</evidence>
<sequence>MPRDDSYHLKGIPRRSLKKEDITPSKKSFHMICSNVAFDDNMIADSTLALPRAIGVSSRVCKGKGAIAFWAGPNLVIWARYAFWARGHDSFIIDGSVNLKPSVTELNAVNDEAFIVDKKYVNFTDLNLVSDEKVSISDKDDLEKKDVYGSGAKTSDAVDVVIKEVESDNVDVNMNEVIADEDVDLDGNNVFVADKKSFLGDEDVDFCEKNYVVSEQKMFIGDEDVDFAQNNYVVLNCYDAKRDESGDADMNNCTDIPKFAADADTNGDDLERGKLDAFNVGSDNVDVNTNEVVADEDVDLAGNNVCVSDKKSFLGYEDVDYCDKNDVVSEQKMFIGHEDVELLK</sequence>
<reference evidence="1" key="2">
    <citation type="submission" date="2022-01" db="EMBL/GenBank/DDBJ databases">
        <authorList>
            <person name="Yamashiro T."/>
            <person name="Shiraishi A."/>
            <person name="Satake H."/>
            <person name="Nakayama K."/>
        </authorList>
    </citation>
    <scope>NUCLEOTIDE SEQUENCE</scope>
</reference>